<organism evidence="11 12">
    <name type="scientific">Biomphalaria glabrata</name>
    <name type="common">Bloodfluke planorb</name>
    <name type="synonym">Freshwater snail</name>
    <dbReference type="NCBI Taxonomy" id="6526"/>
    <lineage>
        <taxon>Eukaryota</taxon>
        <taxon>Metazoa</taxon>
        <taxon>Spiralia</taxon>
        <taxon>Lophotrochozoa</taxon>
        <taxon>Mollusca</taxon>
        <taxon>Gastropoda</taxon>
        <taxon>Heterobranchia</taxon>
        <taxon>Euthyneura</taxon>
        <taxon>Panpulmonata</taxon>
        <taxon>Hygrophila</taxon>
        <taxon>Lymnaeoidea</taxon>
        <taxon>Planorbidae</taxon>
        <taxon>Biomphalaria</taxon>
    </lineage>
</organism>
<evidence type="ECO:0000313" key="12">
    <source>
        <dbReference type="Proteomes" id="UP000076420"/>
    </source>
</evidence>
<evidence type="ECO:0000256" key="2">
    <source>
        <dbReference type="ARBA" id="ARBA00022475"/>
    </source>
</evidence>
<evidence type="ECO:0000256" key="8">
    <source>
        <dbReference type="ARBA" id="ARBA00023224"/>
    </source>
</evidence>
<feature type="transmembrane region" description="Helical" evidence="9">
    <location>
        <begin position="259"/>
        <end position="283"/>
    </location>
</feature>
<evidence type="ECO:0000256" key="6">
    <source>
        <dbReference type="ARBA" id="ARBA00023136"/>
    </source>
</evidence>
<keyword evidence="5" id="KW-0297">G-protein coupled receptor</keyword>
<feature type="transmembrane region" description="Helical" evidence="9">
    <location>
        <begin position="155"/>
        <end position="175"/>
    </location>
</feature>
<feature type="transmembrane region" description="Helical" evidence="9">
    <location>
        <begin position="303"/>
        <end position="323"/>
    </location>
</feature>
<dbReference type="STRING" id="6526.A0A2C9M7F0"/>
<evidence type="ECO:0000256" key="4">
    <source>
        <dbReference type="ARBA" id="ARBA00022989"/>
    </source>
</evidence>
<dbReference type="Proteomes" id="UP000076420">
    <property type="component" value="Unassembled WGS sequence"/>
</dbReference>
<evidence type="ECO:0000256" key="9">
    <source>
        <dbReference type="SAM" id="Phobius"/>
    </source>
</evidence>
<keyword evidence="6 9" id="KW-0472">Membrane</keyword>
<accession>A0A2C9M7F0</accession>
<dbReference type="InterPro" id="IPR017452">
    <property type="entry name" value="GPCR_Rhodpsn_7TM"/>
</dbReference>
<dbReference type="PANTHER" id="PTHR24230">
    <property type="entry name" value="G-PROTEIN COUPLED RECEPTOR"/>
    <property type="match status" value="1"/>
</dbReference>
<feature type="transmembrane region" description="Helical" evidence="9">
    <location>
        <begin position="34"/>
        <end position="60"/>
    </location>
</feature>
<feature type="domain" description="G-protein coupled receptors family 1 profile" evidence="10">
    <location>
        <begin position="51"/>
        <end position="322"/>
    </location>
</feature>
<dbReference type="Gene3D" id="1.20.1070.10">
    <property type="entry name" value="Rhodopsin 7-helix transmembrane proteins"/>
    <property type="match status" value="1"/>
</dbReference>
<dbReference type="VEuPathDB" id="VectorBase:BGLAX_043785"/>
<dbReference type="GO" id="GO:0008528">
    <property type="term" value="F:G protein-coupled peptide receptor activity"/>
    <property type="evidence" value="ECO:0007669"/>
    <property type="project" value="TreeGrafter"/>
</dbReference>
<keyword evidence="7" id="KW-0675">Receptor</keyword>
<evidence type="ECO:0000313" key="11">
    <source>
        <dbReference type="EnsemblMetazoa" id="BGLB039427-PA"/>
    </source>
</evidence>
<evidence type="ECO:0000256" key="1">
    <source>
        <dbReference type="ARBA" id="ARBA00004651"/>
    </source>
</evidence>
<evidence type="ECO:0000256" key="3">
    <source>
        <dbReference type="ARBA" id="ARBA00022692"/>
    </source>
</evidence>
<sequence>MSYVQRSERSEFYNKTNIPVIKDLSDHERVIIEVVTYVFLCGGVSIFGIVSNVVNMAIFFKQGLRTTMNISFFSLAISDVCSLVTLFWFSLCMNPLFENSDVPFISREIQYLTGGWPSFCFARITSFITSYITAERCLCIISPLKVKHIITPKRTLVTIVFIYIFIFLSTVPEYASSYISWKHHPIRNQSVLGLVFYPNRKDIEGLGFVLNAILGTFSYILIILFTTILVCKLRQENKCPTKNCIKPDKPELVTNRKKAVNMVLIIAVISIVCSTPCIIFSLVSFFEPEFSILGGYCNIFHVVWSFGFLFTGINSSVNAILYYQMSSKYKKSFHDMFFGNYRINSLVLKDNNSGLSNSLKHFHSRGFQTFLPDVNKQNET</sequence>
<dbReference type="GO" id="GO:0007218">
    <property type="term" value="P:neuropeptide signaling pathway"/>
    <property type="evidence" value="ECO:0007669"/>
    <property type="project" value="TreeGrafter"/>
</dbReference>
<name>A0A2C9M7F0_BIOGL</name>
<protein>
    <recommendedName>
        <fullName evidence="10">G-protein coupled receptors family 1 profile domain-containing protein</fullName>
    </recommendedName>
</protein>
<dbReference type="VEuPathDB" id="VectorBase:BGLB039427"/>
<feature type="transmembrane region" description="Helical" evidence="9">
    <location>
        <begin position="72"/>
        <end position="91"/>
    </location>
</feature>
<dbReference type="Pfam" id="PF00001">
    <property type="entry name" value="7tm_1"/>
    <property type="match status" value="1"/>
</dbReference>
<reference evidence="11" key="1">
    <citation type="submission" date="2020-05" db="UniProtKB">
        <authorList>
            <consortium name="EnsemblMetazoa"/>
        </authorList>
    </citation>
    <scope>IDENTIFICATION</scope>
    <source>
        <strain evidence="11">BB02</strain>
    </source>
</reference>
<dbReference type="PRINTS" id="PR00237">
    <property type="entry name" value="GPCRRHODOPSN"/>
</dbReference>
<dbReference type="SUPFAM" id="SSF81321">
    <property type="entry name" value="Family A G protein-coupled receptor-like"/>
    <property type="match status" value="1"/>
</dbReference>
<dbReference type="GO" id="GO:0005886">
    <property type="term" value="C:plasma membrane"/>
    <property type="evidence" value="ECO:0007669"/>
    <property type="project" value="UniProtKB-SubCell"/>
</dbReference>
<dbReference type="OrthoDB" id="9435792at2759"/>
<keyword evidence="3 9" id="KW-0812">Transmembrane</keyword>
<evidence type="ECO:0000256" key="5">
    <source>
        <dbReference type="ARBA" id="ARBA00023040"/>
    </source>
</evidence>
<dbReference type="RefSeq" id="XP_013073839.2">
    <property type="nucleotide sequence ID" value="XM_013218385.2"/>
</dbReference>
<dbReference type="EnsemblMetazoa" id="BGLB039427-RA">
    <property type="protein sequence ID" value="BGLB039427-PA"/>
    <property type="gene ID" value="BGLB039427"/>
</dbReference>
<keyword evidence="4 9" id="KW-1133">Transmembrane helix</keyword>
<comment type="subcellular location">
    <subcellularLocation>
        <location evidence="1">Cell membrane</location>
        <topology evidence="1">Multi-pass membrane protein</topology>
    </subcellularLocation>
</comment>
<feature type="transmembrane region" description="Helical" evidence="9">
    <location>
        <begin position="208"/>
        <end position="231"/>
    </location>
</feature>
<keyword evidence="8" id="KW-0807">Transducer</keyword>
<evidence type="ECO:0000259" key="10">
    <source>
        <dbReference type="PROSITE" id="PS50262"/>
    </source>
</evidence>
<dbReference type="PROSITE" id="PS50262">
    <property type="entry name" value="G_PROTEIN_RECEP_F1_2"/>
    <property type="match status" value="1"/>
</dbReference>
<gene>
    <name evidence="11" type="primary">106060482</name>
</gene>
<evidence type="ECO:0000256" key="7">
    <source>
        <dbReference type="ARBA" id="ARBA00023170"/>
    </source>
</evidence>
<keyword evidence="2" id="KW-1003">Cell membrane</keyword>
<dbReference type="KEGG" id="bgt:106060482"/>
<proteinExistence type="predicted"/>
<dbReference type="AlphaFoldDB" id="A0A2C9M7F0"/>
<dbReference type="InterPro" id="IPR000276">
    <property type="entry name" value="GPCR_Rhodpsn"/>
</dbReference>